<sequence length="176" mass="19021">MTGIRYTTLIAATVAALALLQPAPAQAGTELSQRLCRGDQIGVIRDTPLAIVNGQPVSFGYQDRTFTGPGIPLQDGDVVRVRATGSIKIDSWPWGPSYSPAGHPTERTRTVWGGISAPSYGLYGFFNSTGSAFAVGADSGCVVYRGPRTWLWLAQNDDRTVDNSGRWDLTVRIWTF</sequence>
<keyword evidence="1" id="KW-0732">Signal</keyword>
<evidence type="ECO:0008006" key="4">
    <source>
        <dbReference type="Google" id="ProtNLM"/>
    </source>
</evidence>
<feature type="chain" id="PRO_5013325444" description="Allene oxide cyclase barrel-like domain-containing protein" evidence="1">
    <location>
        <begin position="28"/>
        <end position="176"/>
    </location>
</feature>
<dbReference type="AlphaFoldDB" id="A0A229S6Y3"/>
<dbReference type="EMBL" id="NMQT01000067">
    <property type="protein sequence ID" value="OXM54640.1"/>
    <property type="molecule type" value="Genomic_DNA"/>
</dbReference>
<name>A0A229S6Y3_9PSEU</name>
<dbReference type="RefSeq" id="WP_093935247.1">
    <property type="nucleotide sequence ID" value="NZ_NMQT01000067.1"/>
</dbReference>
<dbReference type="OrthoDB" id="5184505at2"/>
<dbReference type="Gene3D" id="2.60.120.430">
    <property type="entry name" value="Galactose-binding lectin"/>
    <property type="match status" value="1"/>
</dbReference>
<evidence type="ECO:0000313" key="2">
    <source>
        <dbReference type="EMBL" id="OXM54640.1"/>
    </source>
</evidence>
<evidence type="ECO:0000313" key="3">
    <source>
        <dbReference type="Proteomes" id="UP000215223"/>
    </source>
</evidence>
<gene>
    <name evidence="2" type="ORF">CFP71_19205</name>
</gene>
<dbReference type="Proteomes" id="UP000215223">
    <property type="component" value="Unassembled WGS sequence"/>
</dbReference>
<protein>
    <recommendedName>
        <fullName evidence="4">Allene oxide cyclase barrel-like domain-containing protein</fullName>
    </recommendedName>
</protein>
<evidence type="ECO:0000256" key="1">
    <source>
        <dbReference type="SAM" id="SignalP"/>
    </source>
</evidence>
<comment type="caution">
    <text evidence="2">The sequence shown here is derived from an EMBL/GenBank/DDBJ whole genome shotgun (WGS) entry which is preliminary data.</text>
</comment>
<organism evidence="2 3">
    <name type="scientific">Amycolatopsis thailandensis</name>
    <dbReference type="NCBI Taxonomy" id="589330"/>
    <lineage>
        <taxon>Bacteria</taxon>
        <taxon>Bacillati</taxon>
        <taxon>Actinomycetota</taxon>
        <taxon>Actinomycetes</taxon>
        <taxon>Pseudonocardiales</taxon>
        <taxon>Pseudonocardiaceae</taxon>
        <taxon>Amycolatopsis</taxon>
    </lineage>
</organism>
<reference evidence="2 3" key="1">
    <citation type="submission" date="2017-07" db="EMBL/GenBank/DDBJ databases">
        <title>Amycolatopsis thailandensis Genome sequencing and assembly.</title>
        <authorList>
            <person name="Kaur N."/>
            <person name="Mayilraj S."/>
        </authorList>
    </citation>
    <scope>NUCLEOTIDE SEQUENCE [LARGE SCALE GENOMIC DNA]</scope>
    <source>
        <strain evidence="2 3">JCM 16380</strain>
    </source>
</reference>
<keyword evidence="3" id="KW-1185">Reference proteome</keyword>
<proteinExistence type="predicted"/>
<feature type="signal peptide" evidence="1">
    <location>
        <begin position="1"/>
        <end position="27"/>
    </location>
</feature>
<accession>A0A229S6Y3</accession>